<dbReference type="KEGG" id="cin:100175566"/>
<reference evidence="7" key="4">
    <citation type="submission" date="2025-09" db="UniProtKB">
        <authorList>
            <consortium name="Ensembl"/>
        </authorList>
    </citation>
    <scope>IDENTIFICATION</scope>
</reference>
<sequence>MFGLSTTYFTVRGASVKLMRDVVTHSKKNALRHQHFSKRYHYKRKKTEPHFYLTLSPVLLSFSLFSTSNDSQKDKEKDKNKDIQNLVRQGKKMLAQNYHPKKAEMLYIQALHLALERKDRKVIAYIQDLLANLALHTNEYDKAEPLFRNVLQNLIATGKEPNDPAILEISLKLASIYASQGKRELAITGYTWCADTCRTNLKKMEEDGAGMGDEEFENSVALLGMILDSYGRYLFDHGNHQEALVCTMEAKSLCERLYGKTDLRTLIIYNDIGSVKSRMGKHEEAFEYVKMAVDAAENSGADPSEKAVFYTNLSMVCMRKGKPAEAEEAYKKALVEVSKTKDDALKKYVGSLANILVPDQPHSVK</sequence>
<keyword evidence="3" id="KW-0677">Repeat</keyword>
<comment type="similarity">
    <text evidence="2">Belongs to the TTC19 family.</text>
</comment>
<dbReference type="EMBL" id="EAAA01002346">
    <property type="status" value="NOT_ANNOTATED_CDS"/>
    <property type="molecule type" value="Genomic_DNA"/>
</dbReference>
<dbReference type="GO" id="GO:0005743">
    <property type="term" value="C:mitochondrial inner membrane"/>
    <property type="evidence" value="ECO:0000318"/>
    <property type="project" value="GO_Central"/>
</dbReference>
<organism evidence="7 8">
    <name type="scientific">Ciona intestinalis</name>
    <name type="common">Transparent sea squirt</name>
    <name type="synonym">Ascidia intestinalis</name>
    <dbReference type="NCBI Taxonomy" id="7719"/>
    <lineage>
        <taxon>Eukaryota</taxon>
        <taxon>Metazoa</taxon>
        <taxon>Chordata</taxon>
        <taxon>Tunicata</taxon>
        <taxon>Ascidiacea</taxon>
        <taxon>Phlebobranchia</taxon>
        <taxon>Cionidae</taxon>
        <taxon>Ciona</taxon>
    </lineage>
</organism>
<protein>
    <submittedName>
        <fullName evidence="7">Tetratricopeptide repeat protein 19, mitochondrial-like</fullName>
    </submittedName>
</protein>
<dbReference type="SMART" id="SM00028">
    <property type="entry name" value="TPR"/>
    <property type="match status" value="4"/>
</dbReference>
<dbReference type="GO" id="GO:0034551">
    <property type="term" value="P:mitochondrial respiratory chain complex III assembly"/>
    <property type="evidence" value="ECO:0000318"/>
    <property type="project" value="GO_Central"/>
</dbReference>
<dbReference type="Ensembl" id="ENSCINT00000022929.2">
    <property type="protein sequence ID" value="ENSCINP00000022683.2"/>
    <property type="gene ID" value="ENSCING00000012038.2"/>
</dbReference>
<keyword evidence="6" id="KW-0496">Mitochondrion</keyword>
<dbReference type="AlphaFoldDB" id="F7AN54"/>
<dbReference type="OMA" id="ANTYYEM"/>
<reference evidence="7" key="2">
    <citation type="journal article" date="2008" name="Genome Biol.">
        <title>Improved genome assembly and evidence-based global gene model set for the chordate Ciona intestinalis: new insight into intron and operon populations.</title>
        <authorList>
            <person name="Satou Y."/>
            <person name="Mineta K."/>
            <person name="Ogasawara M."/>
            <person name="Sasakura Y."/>
            <person name="Shoguchi E."/>
            <person name="Ueno K."/>
            <person name="Yamada L."/>
            <person name="Matsumoto J."/>
            <person name="Wasserscheid J."/>
            <person name="Dewar K."/>
            <person name="Wiley G.B."/>
            <person name="Macmil S.L."/>
            <person name="Roe B.A."/>
            <person name="Zeller R.W."/>
            <person name="Hastings K.E."/>
            <person name="Lemaire P."/>
            <person name="Lindquist E."/>
            <person name="Endo T."/>
            <person name="Hotta K."/>
            <person name="Inaba K."/>
        </authorList>
    </citation>
    <scope>NUCLEOTIDE SEQUENCE [LARGE SCALE GENOMIC DNA]</scope>
    <source>
        <strain evidence="7">wild type</strain>
    </source>
</reference>
<dbReference type="Pfam" id="PF13181">
    <property type="entry name" value="TPR_8"/>
    <property type="match status" value="1"/>
</dbReference>
<name>F7AN54_CIOIN</name>
<dbReference type="SUPFAM" id="SSF48452">
    <property type="entry name" value="TPR-like"/>
    <property type="match status" value="2"/>
</dbReference>
<accession>A0A1W2WAE6</accession>
<dbReference type="InterPro" id="IPR011990">
    <property type="entry name" value="TPR-like_helical_dom_sf"/>
</dbReference>
<evidence type="ECO:0000256" key="1">
    <source>
        <dbReference type="ARBA" id="ARBA00004173"/>
    </source>
</evidence>
<accession>F7AN54</accession>
<evidence type="ECO:0000256" key="3">
    <source>
        <dbReference type="ARBA" id="ARBA00022737"/>
    </source>
</evidence>
<keyword evidence="8" id="KW-1185">Reference proteome</keyword>
<dbReference type="InParanoid" id="F7AN54"/>
<gene>
    <name evidence="7" type="primary">LOC100175566</name>
</gene>
<keyword evidence="5" id="KW-0809">Transit peptide</keyword>
<dbReference type="OrthoDB" id="10060199at2759"/>
<dbReference type="PANTHER" id="PTHR13143:SF6">
    <property type="entry name" value="TETRATRICOPEPTIDE REPEAT PROTEIN 19, MITOCHONDRIAL"/>
    <property type="match status" value="1"/>
</dbReference>
<dbReference type="FunCoup" id="F7AN54">
    <property type="interactions" value="30"/>
</dbReference>
<evidence type="ECO:0000313" key="7">
    <source>
        <dbReference type="Ensembl" id="ENSCINP00000022683.2"/>
    </source>
</evidence>
<proteinExistence type="inferred from homology"/>
<dbReference type="GeneTree" id="ENSGT00390000009194"/>
<reference evidence="7" key="3">
    <citation type="submission" date="2025-08" db="UniProtKB">
        <authorList>
            <consortium name="Ensembl"/>
        </authorList>
    </citation>
    <scope>IDENTIFICATION</scope>
</reference>
<evidence type="ECO:0000313" key="8">
    <source>
        <dbReference type="Proteomes" id="UP000008144"/>
    </source>
</evidence>
<evidence type="ECO:0000256" key="2">
    <source>
        <dbReference type="ARBA" id="ARBA00008219"/>
    </source>
</evidence>
<dbReference type="FunFam" id="1.25.40.10:FF:001428">
    <property type="entry name" value="Tetratricopeptide repeat protein 19, mitochondrial"/>
    <property type="match status" value="1"/>
</dbReference>
<dbReference type="Proteomes" id="UP000008144">
    <property type="component" value="Chromosome 7"/>
</dbReference>
<dbReference type="STRING" id="7719.ENSCINP00000022683"/>
<dbReference type="RefSeq" id="XP_002123153.1">
    <property type="nucleotide sequence ID" value="XM_002123117.5"/>
</dbReference>
<dbReference type="GeneID" id="100175566"/>
<keyword evidence="4" id="KW-0802">TPR repeat</keyword>
<evidence type="ECO:0000256" key="5">
    <source>
        <dbReference type="ARBA" id="ARBA00022946"/>
    </source>
</evidence>
<dbReference type="HOGENOM" id="CLU_057135_1_0_1"/>
<reference evidence="8" key="1">
    <citation type="journal article" date="2002" name="Science">
        <title>The draft genome of Ciona intestinalis: insights into chordate and vertebrate origins.</title>
        <authorList>
            <person name="Dehal P."/>
            <person name="Satou Y."/>
            <person name="Campbell R.K."/>
            <person name="Chapman J."/>
            <person name="Degnan B."/>
            <person name="De Tomaso A."/>
            <person name="Davidson B."/>
            <person name="Di Gregorio A."/>
            <person name="Gelpke M."/>
            <person name="Goodstein D.M."/>
            <person name="Harafuji N."/>
            <person name="Hastings K.E."/>
            <person name="Ho I."/>
            <person name="Hotta K."/>
            <person name="Huang W."/>
            <person name="Kawashima T."/>
            <person name="Lemaire P."/>
            <person name="Martinez D."/>
            <person name="Meinertzhagen I.A."/>
            <person name="Necula S."/>
            <person name="Nonaka M."/>
            <person name="Putnam N."/>
            <person name="Rash S."/>
            <person name="Saiga H."/>
            <person name="Satake M."/>
            <person name="Terry A."/>
            <person name="Yamada L."/>
            <person name="Wang H.G."/>
            <person name="Awazu S."/>
            <person name="Azumi K."/>
            <person name="Boore J."/>
            <person name="Branno M."/>
            <person name="Chin-Bow S."/>
            <person name="DeSantis R."/>
            <person name="Doyle S."/>
            <person name="Francino P."/>
            <person name="Keys D.N."/>
            <person name="Haga S."/>
            <person name="Hayashi H."/>
            <person name="Hino K."/>
            <person name="Imai K.S."/>
            <person name="Inaba K."/>
            <person name="Kano S."/>
            <person name="Kobayashi K."/>
            <person name="Kobayashi M."/>
            <person name="Lee B.I."/>
            <person name="Makabe K.W."/>
            <person name="Manohar C."/>
            <person name="Matassi G."/>
            <person name="Medina M."/>
            <person name="Mochizuki Y."/>
            <person name="Mount S."/>
            <person name="Morishita T."/>
            <person name="Miura S."/>
            <person name="Nakayama A."/>
            <person name="Nishizaka S."/>
            <person name="Nomoto H."/>
            <person name="Ohta F."/>
            <person name="Oishi K."/>
            <person name="Rigoutsos I."/>
            <person name="Sano M."/>
            <person name="Sasaki A."/>
            <person name="Sasakura Y."/>
            <person name="Shoguchi E."/>
            <person name="Shin-i T."/>
            <person name="Spagnuolo A."/>
            <person name="Stainier D."/>
            <person name="Suzuki M.M."/>
            <person name="Tassy O."/>
            <person name="Takatori N."/>
            <person name="Tokuoka M."/>
            <person name="Yagi K."/>
            <person name="Yoshizaki F."/>
            <person name="Wada S."/>
            <person name="Zhang C."/>
            <person name="Hyatt P.D."/>
            <person name="Larimer F."/>
            <person name="Detter C."/>
            <person name="Doggett N."/>
            <person name="Glavina T."/>
            <person name="Hawkins T."/>
            <person name="Richardson P."/>
            <person name="Lucas S."/>
            <person name="Kohara Y."/>
            <person name="Levine M."/>
            <person name="Satoh N."/>
            <person name="Rokhsar D.S."/>
        </authorList>
    </citation>
    <scope>NUCLEOTIDE SEQUENCE [LARGE SCALE GENOMIC DNA]</scope>
</reference>
<dbReference type="Gene3D" id="1.25.40.10">
    <property type="entry name" value="Tetratricopeptide repeat domain"/>
    <property type="match status" value="2"/>
</dbReference>
<dbReference type="InterPro" id="IPR040395">
    <property type="entry name" value="TTC19"/>
</dbReference>
<comment type="subcellular location">
    <subcellularLocation>
        <location evidence="1">Mitochondrion</location>
    </subcellularLocation>
</comment>
<dbReference type="Pfam" id="PF13424">
    <property type="entry name" value="TPR_12"/>
    <property type="match status" value="1"/>
</dbReference>
<dbReference type="InterPro" id="IPR019734">
    <property type="entry name" value="TPR_rpt"/>
</dbReference>
<evidence type="ECO:0000256" key="6">
    <source>
        <dbReference type="ARBA" id="ARBA00023128"/>
    </source>
</evidence>
<evidence type="ECO:0000256" key="4">
    <source>
        <dbReference type="ARBA" id="ARBA00022803"/>
    </source>
</evidence>
<dbReference type="PANTHER" id="PTHR13143">
    <property type="entry name" value="TETRATRICOPEPTIDE REPEAT PROTEIN 19"/>
    <property type="match status" value="1"/>
</dbReference>